<dbReference type="SUPFAM" id="SSF56112">
    <property type="entry name" value="Protein kinase-like (PK-like)"/>
    <property type="match status" value="1"/>
</dbReference>
<feature type="binding site" evidence="15">
    <location>
        <position position="47"/>
    </location>
    <ligand>
        <name>ATP</name>
        <dbReference type="ChEBI" id="CHEBI:30616"/>
    </ligand>
</feature>
<evidence type="ECO:0000256" key="1">
    <source>
        <dbReference type="ARBA" id="ARBA00004114"/>
    </source>
</evidence>
<dbReference type="InterPro" id="IPR017441">
    <property type="entry name" value="Protein_kinase_ATP_BS"/>
</dbReference>
<dbReference type="EC" id="2.7.11.21" evidence="2"/>
<comment type="catalytic activity">
    <reaction evidence="13">
        <text>L-threonyl-[protein] + ATP = O-phospho-L-threonyl-[protein] + ADP + H(+)</text>
        <dbReference type="Rhea" id="RHEA:46608"/>
        <dbReference type="Rhea" id="RHEA-COMP:11060"/>
        <dbReference type="Rhea" id="RHEA-COMP:11605"/>
        <dbReference type="ChEBI" id="CHEBI:15378"/>
        <dbReference type="ChEBI" id="CHEBI:30013"/>
        <dbReference type="ChEBI" id="CHEBI:30616"/>
        <dbReference type="ChEBI" id="CHEBI:61977"/>
        <dbReference type="ChEBI" id="CHEBI:456216"/>
        <dbReference type="EC" id="2.7.11.21"/>
    </reaction>
</comment>
<keyword evidence="9 15" id="KW-0067">ATP-binding</keyword>
<dbReference type="Proteomes" id="UP000235965">
    <property type="component" value="Unassembled WGS sequence"/>
</dbReference>
<dbReference type="EMBL" id="NEVH01015305">
    <property type="protein sequence ID" value="PNF27103.1"/>
    <property type="molecule type" value="Genomic_DNA"/>
</dbReference>
<proteinExistence type="predicted"/>
<feature type="non-terminal residue" evidence="17">
    <location>
        <position position="360"/>
    </location>
</feature>
<dbReference type="InterPro" id="IPR011009">
    <property type="entry name" value="Kinase-like_dom_sf"/>
</dbReference>
<keyword evidence="6" id="KW-0808">Transferase</keyword>
<sequence length="360" mass="40365">MPPVSGGPSGFGEQIEDYEVLNLLGKGGFASVYRARCLKTGIEVAVKMIDKKLMQAAGMVGRVRQEVAIHSRLKHPSVLELYTFFEDVNYVYLILELCHNGELQRYLKNNSLILDEGEASHFFCQVVRGLLYLHSHNILHRDISLANLLLTKDMRVKIADFGLATQLSRADEKHLTMCGTPNYISPEVATRSSHGLEADVWGLGCLLYTLLVGQPPFDTDAVKSTLTKVVMADYKVPSHLSVPARDLIDALLKKNPRERLQLRDIMDHPFMKRGCMQELIQQKCLPGDTADSGMDTMSTNTHSQETRDSFQTVNEQVSCDTLPPAWKYHPKGVCEALKTDMQPDSNEEAMKKETVKIISR</sequence>
<evidence type="ECO:0000256" key="10">
    <source>
        <dbReference type="ARBA" id="ARBA00022843"/>
    </source>
</evidence>
<dbReference type="PROSITE" id="PS50011">
    <property type="entry name" value="PROTEIN_KINASE_DOM"/>
    <property type="match status" value="1"/>
</dbReference>
<dbReference type="PROSITE" id="PS00109">
    <property type="entry name" value="PROTEIN_KINASE_TYR"/>
    <property type="match status" value="1"/>
</dbReference>
<evidence type="ECO:0000256" key="6">
    <source>
        <dbReference type="ARBA" id="ARBA00022679"/>
    </source>
</evidence>
<name>A0A2J7QEY1_9NEOP</name>
<gene>
    <name evidence="17" type="ORF">B7P43_G08540</name>
</gene>
<evidence type="ECO:0000256" key="4">
    <source>
        <dbReference type="ARBA" id="ARBA00022490"/>
    </source>
</evidence>
<evidence type="ECO:0000256" key="11">
    <source>
        <dbReference type="ARBA" id="ARBA00023212"/>
    </source>
</evidence>
<dbReference type="InterPro" id="IPR008266">
    <property type="entry name" value="Tyr_kinase_AS"/>
</dbReference>
<dbReference type="Gene3D" id="1.10.510.10">
    <property type="entry name" value="Transferase(Phosphotransferase) domain 1"/>
    <property type="match status" value="1"/>
</dbReference>
<evidence type="ECO:0000256" key="2">
    <source>
        <dbReference type="ARBA" id="ARBA00012424"/>
    </source>
</evidence>
<evidence type="ECO:0000256" key="9">
    <source>
        <dbReference type="ARBA" id="ARBA00022840"/>
    </source>
</evidence>
<dbReference type="InterPro" id="IPR000719">
    <property type="entry name" value="Prot_kinase_dom"/>
</dbReference>
<evidence type="ECO:0000256" key="7">
    <source>
        <dbReference type="ARBA" id="ARBA00022741"/>
    </source>
</evidence>
<evidence type="ECO:0000256" key="3">
    <source>
        <dbReference type="ARBA" id="ARBA00020245"/>
    </source>
</evidence>
<evidence type="ECO:0000256" key="12">
    <source>
        <dbReference type="ARBA" id="ARBA00030332"/>
    </source>
</evidence>
<dbReference type="PANTHER" id="PTHR24345:SF91">
    <property type="entry name" value="SERINE_THREONINE-PROTEIN KINASE PLK4"/>
    <property type="match status" value="1"/>
</dbReference>
<evidence type="ECO:0000259" key="16">
    <source>
        <dbReference type="PROSITE" id="PS50011"/>
    </source>
</evidence>
<keyword evidence="10" id="KW-0832">Ubl conjugation</keyword>
<keyword evidence="5" id="KW-0723">Serine/threonine-protein kinase</keyword>
<dbReference type="FunFam" id="3.30.200.20:FF:000042">
    <property type="entry name" value="Aurora kinase A"/>
    <property type="match status" value="1"/>
</dbReference>
<comment type="subcellular location">
    <subcellularLocation>
        <location evidence="1">Cytoplasm</location>
        <location evidence="1">Cytoskeleton</location>
        <location evidence="1">Microtubule organizing center</location>
        <location evidence="1">Centrosome</location>
        <location evidence="1">Centriole</location>
    </subcellularLocation>
</comment>
<dbReference type="OrthoDB" id="10004143at2759"/>
<keyword evidence="4" id="KW-0963">Cytoplasm</keyword>
<evidence type="ECO:0000256" key="15">
    <source>
        <dbReference type="PROSITE-ProRule" id="PRU10141"/>
    </source>
</evidence>
<keyword evidence="11" id="KW-0206">Cytoskeleton</keyword>
<reference evidence="17 18" key="1">
    <citation type="submission" date="2017-12" db="EMBL/GenBank/DDBJ databases">
        <title>Hemimetabolous genomes reveal molecular basis of termite eusociality.</title>
        <authorList>
            <person name="Harrison M.C."/>
            <person name="Jongepier E."/>
            <person name="Robertson H.M."/>
            <person name="Arning N."/>
            <person name="Bitard-Feildel T."/>
            <person name="Chao H."/>
            <person name="Childers C.P."/>
            <person name="Dinh H."/>
            <person name="Doddapaneni H."/>
            <person name="Dugan S."/>
            <person name="Gowin J."/>
            <person name="Greiner C."/>
            <person name="Han Y."/>
            <person name="Hu H."/>
            <person name="Hughes D.S.T."/>
            <person name="Huylmans A.-K."/>
            <person name="Kemena C."/>
            <person name="Kremer L.P.M."/>
            <person name="Lee S.L."/>
            <person name="Lopez-Ezquerra A."/>
            <person name="Mallet L."/>
            <person name="Monroy-Kuhn J.M."/>
            <person name="Moser A."/>
            <person name="Murali S.C."/>
            <person name="Muzny D.M."/>
            <person name="Otani S."/>
            <person name="Piulachs M.-D."/>
            <person name="Poelchau M."/>
            <person name="Qu J."/>
            <person name="Schaub F."/>
            <person name="Wada-Katsumata A."/>
            <person name="Worley K.C."/>
            <person name="Xie Q."/>
            <person name="Ylla G."/>
            <person name="Poulsen M."/>
            <person name="Gibbs R.A."/>
            <person name="Schal C."/>
            <person name="Richards S."/>
            <person name="Belles X."/>
            <person name="Korb J."/>
            <person name="Bornberg-Bauer E."/>
        </authorList>
    </citation>
    <scope>NUCLEOTIDE SEQUENCE [LARGE SCALE GENOMIC DNA]</scope>
    <source>
        <tissue evidence="17">Whole body</tissue>
    </source>
</reference>
<keyword evidence="7 15" id="KW-0547">Nucleotide-binding</keyword>
<dbReference type="PROSITE" id="PS00107">
    <property type="entry name" value="PROTEIN_KINASE_ATP"/>
    <property type="match status" value="1"/>
</dbReference>
<dbReference type="GO" id="GO:0005634">
    <property type="term" value="C:nucleus"/>
    <property type="evidence" value="ECO:0007669"/>
    <property type="project" value="TreeGrafter"/>
</dbReference>
<organism evidence="17 18">
    <name type="scientific">Cryptotermes secundus</name>
    <dbReference type="NCBI Taxonomy" id="105785"/>
    <lineage>
        <taxon>Eukaryota</taxon>
        <taxon>Metazoa</taxon>
        <taxon>Ecdysozoa</taxon>
        <taxon>Arthropoda</taxon>
        <taxon>Hexapoda</taxon>
        <taxon>Insecta</taxon>
        <taxon>Pterygota</taxon>
        <taxon>Neoptera</taxon>
        <taxon>Polyneoptera</taxon>
        <taxon>Dictyoptera</taxon>
        <taxon>Blattodea</taxon>
        <taxon>Blattoidea</taxon>
        <taxon>Termitoidae</taxon>
        <taxon>Kalotermitidae</taxon>
        <taxon>Cryptotermitinae</taxon>
        <taxon>Cryptotermes</taxon>
    </lineage>
</organism>
<evidence type="ECO:0000256" key="8">
    <source>
        <dbReference type="ARBA" id="ARBA00022777"/>
    </source>
</evidence>
<dbReference type="PANTHER" id="PTHR24345">
    <property type="entry name" value="SERINE/THREONINE-PROTEIN KINASE PLK"/>
    <property type="match status" value="1"/>
</dbReference>
<dbReference type="GO" id="GO:0005814">
    <property type="term" value="C:centriole"/>
    <property type="evidence" value="ECO:0007669"/>
    <property type="project" value="UniProtKB-SubCell"/>
</dbReference>
<evidence type="ECO:0000256" key="14">
    <source>
        <dbReference type="ARBA" id="ARBA00048347"/>
    </source>
</evidence>
<comment type="catalytic activity">
    <reaction evidence="14">
        <text>L-seryl-[protein] + ATP = O-phospho-L-seryl-[protein] + ADP + H(+)</text>
        <dbReference type="Rhea" id="RHEA:17989"/>
        <dbReference type="Rhea" id="RHEA-COMP:9863"/>
        <dbReference type="Rhea" id="RHEA-COMP:11604"/>
        <dbReference type="ChEBI" id="CHEBI:15378"/>
        <dbReference type="ChEBI" id="CHEBI:29999"/>
        <dbReference type="ChEBI" id="CHEBI:30616"/>
        <dbReference type="ChEBI" id="CHEBI:83421"/>
        <dbReference type="ChEBI" id="CHEBI:456216"/>
        <dbReference type="EC" id="2.7.11.21"/>
    </reaction>
</comment>
<protein>
    <recommendedName>
        <fullName evidence="3">Serine/threonine-protein kinase PLK4</fullName>
        <ecNumber evidence="2">2.7.11.21</ecNumber>
    </recommendedName>
    <alternativeName>
        <fullName evidence="12">Polo-like kinase 4</fullName>
    </alternativeName>
</protein>
<evidence type="ECO:0000256" key="13">
    <source>
        <dbReference type="ARBA" id="ARBA00047802"/>
    </source>
</evidence>
<dbReference type="Pfam" id="PF00069">
    <property type="entry name" value="Pkinase"/>
    <property type="match status" value="1"/>
</dbReference>
<feature type="domain" description="Protein kinase" evidence="16">
    <location>
        <begin position="18"/>
        <end position="271"/>
    </location>
</feature>
<keyword evidence="18" id="KW-1185">Reference proteome</keyword>
<accession>A0A2J7QEY1</accession>
<evidence type="ECO:0000313" key="18">
    <source>
        <dbReference type="Proteomes" id="UP000235965"/>
    </source>
</evidence>
<dbReference type="GO" id="GO:0005524">
    <property type="term" value="F:ATP binding"/>
    <property type="evidence" value="ECO:0007669"/>
    <property type="project" value="UniProtKB-UniRule"/>
</dbReference>
<dbReference type="FunFam" id="1.10.510.10:FF:000576">
    <property type="entry name" value="Serine/threonine-protein kinase PLK4"/>
    <property type="match status" value="1"/>
</dbReference>
<evidence type="ECO:0000313" key="17">
    <source>
        <dbReference type="EMBL" id="PNF27103.1"/>
    </source>
</evidence>
<dbReference type="AlphaFoldDB" id="A0A2J7QEY1"/>
<dbReference type="GO" id="GO:0004674">
    <property type="term" value="F:protein serine/threonine kinase activity"/>
    <property type="evidence" value="ECO:0007669"/>
    <property type="project" value="UniProtKB-KW"/>
</dbReference>
<keyword evidence="8" id="KW-0418">Kinase</keyword>
<evidence type="ECO:0000256" key="5">
    <source>
        <dbReference type="ARBA" id="ARBA00022527"/>
    </source>
</evidence>
<comment type="caution">
    <text evidence="17">The sequence shown here is derived from an EMBL/GenBank/DDBJ whole genome shotgun (WGS) entry which is preliminary data.</text>
</comment>